<dbReference type="InterPro" id="IPR056609">
    <property type="entry name" value="Elapor1-like_3rd"/>
</dbReference>
<evidence type="ECO:0000256" key="3">
    <source>
        <dbReference type="ARBA" id="ARBA00022475"/>
    </source>
</evidence>
<keyword evidence="11" id="KW-1185">Reference proteome</keyword>
<dbReference type="PROSITE" id="PS51914">
    <property type="entry name" value="MRH"/>
    <property type="match status" value="1"/>
</dbReference>
<evidence type="ECO:0000256" key="2">
    <source>
        <dbReference type="ARBA" id="ARBA00007627"/>
    </source>
</evidence>
<feature type="chain" id="PRO_5044874500" description="MRH domain-containing protein" evidence="8">
    <location>
        <begin position="20"/>
        <end position="944"/>
    </location>
</feature>
<keyword evidence="6" id="KW-0325">Glycoprotein</keyword>
<dbReference type="Pfam" id="PF23031">
    <property type="entry name" value="GBD_ELAPOR1"/>
    <property type="match status" value="1"/>
</dbReference>
<dbReference type="SMART" id="SM01411">
    <property type="entry name" value="Ephrin_rec_like"/>
    <property type="match status" value="3"/>
</dbReference>
<evidence type="ECO:0000256" key="5">
    <source>
        <dbReference type="ARBA" id="ARBA00023157"/>
    </source>
</evidence>
<dbReference type="InterPro" id="IPR056610">
    <property type="entry name" value="Elapor1/2_TNFR-like"/>
</dbReference>
<comment type="caution">
    <text evidence="10">The sequence shown here is derived from an EMBL/GenBank/DDBJ whole genome shotgun (WGS) entry which is preliminary data.</text>
</comment>
<evidence type="ECO:0000313" key="10">
    <source>
        <dbReference type="EMBL" id="KAL3852290.1"/>
    </source>
</evidence>
<evidence type="ECO:0000256" key="8">
    <source>
        <dbReference type="SAM" id="SignalP"/>
    </source>
</evidence>
<feature type="signal peptide" evidence="8">
    <location>
        <begin position="1"/>
        <end position="19"/>
    </location>
</feature>
<dbReference type="Gene3D" id="2.70.130.10">
    <property type="entry name" value="Mannose-6-phosphate receptor binding domain"/>
    <property type="match status" value="1"/>
</dbReference>
<keyword evidence="5" id="KW-1015">Disulfide bond</keyword>
<keyword evidence="7" id="KW-1133">Transmembrane helix</keyword>
<dbReference type="PANTHER" id="PTHR22727">
    <property type="entry name" value="PROTEIN CBG13728"/>
    <property type="match status" value="1"/>
</dbReference>
<evidence type="ECO:0000256" key="7">
    <source>
        <dbReference type="SAM" id="Phobius"/>
    </source>
</evidence>
<dbReference type="InterPro" id="IPR044865">
    <property type="entry name" value="MRH_dom"/>
</dbReference>
<keyword evidence="3" id="KW-1003">Cell membrane</keyword>
<sequence length="944" mass="104121">MGFTSGTVLLMVLSANVYCLSDIPVCTENDFHYEYTECKNDTRWRVSVPAPGKCSGGIPPAPVLAKECSFTCKPGEFLDISKQTCDECQAGTYSIGGGARFEEWDKLPDGFTAKTEPYSFLGEEESSANCSSSEWKPYGSYIGVRPADCGSTLIYAARLVKPGTLTFVYQQTSHQIAYIHFTAQNDQCQATGGENDKWLSGSEDGKWETVTMELKSGLNILSWKAFSVETEIEQPQASPVILIKKIEISGVAFTSECSKCKNGTYSSSGSHSCTPCPINTYSGRGASQCNSCDPATEFSEVYKWIEPKICLTDINGAVKLPGDGKNSTCPPCSPGMQRINRTCVFCPLNHYSDGISGCKPCTVNSSPDYEYNYKTFSTLLPNMTSECVTLQDKDCSNDSGWLPFGDHLQSHFGRNENVYVVLRLKIPGFRTASGPSEEKRAVTVGEISFEFETLGVDSCQLLFIVVEGQDSQTVKQMWTGTNKKQRYVYHVTKNSSLSLIWAFQNSAWMYSGKDSQTNLNSVAKIYSIKVTNTMNGGAEKCQNCPKGTTQDGCIPCPEGHYIDPNIMKCIKCPTNTVVYSRSSYGVSSCKPCGPGLVAYMGSTCISDCTYRDSQGRDYDFKNLTSFHLIEGGHLFTSKGTQFYRAFNLSLCGDPEKFSVSCKDNFTSSIEETSKIESVKSMICKMTMVPAQGPVSTVMTTQSTSIGDHLTKVVLNQTDRNLTDLYTKAGFSTQGIENDVQFHYAADAPTLACPNGRTTILSLRCDMKQEGLGILSPPPKCPDGTCDGCTFHFMWITQSACPICRQMDFEKIVGECVGGKQIIHYYPPKNCTLKGTDEKRQVEQKCTVELRSLPFMFQIAIPIILGLALILGIMLFVIWRRNRKLEYRYSKLVESSGGKDGELPGVDSCALEEDEEDDQLDTVKISKGTGFFRNFKKMSAKRNFK</sequence>
<protein>
    <recommendedName>
        <fullName evidence="9">MRH domain-containing protein</fullName>
    </recommendedName>
</protein>
<comment type="similarity">
    <text evidence="2">Belongs to the ELAPOR family.</text>
</comment>
<evidence type="ECO:0000259" key="9">
    <source>
        <dbReference type="PROSITE" id="PS51914"/>
    </source>
</evidence>
<feature type="transmembrane region" description="Helical" evidence="7">
    <location>
        <begin position="854"/>
        <end position="878"/>
    </location>
</feature>
<dbReference type="InterPro" id="IPR009011">
    <property type="entry name" value="Man6P_isomerase_rcpt-bd_dom_sf"/>
</dbReference>
<dbReference type="Gene3D" id="2.10.50.10">
    <property type="entry name" value="Tumor Necrosis Factor Receptor, subunit A, domain 2"/>
    <property type="match status" value="2"/>
</dbReference>
<feature type="domain" description="MRH" evidence="9">
    <location>
        <begin position="606"/>
        <end position="802"/>
    </location>
</feature>
<dbReference type="InterPro" id="IPR056607">
    <property type="entry name" value="Elapor1/2_MRH"/>
</dbReference>
<keyword evidence="7" id="KW-0812">Transmembrane</keyword>
<dbReference type="InterPro" id="IPR056608">
    <property type="entry name" value="Elapor1/2_GBD"/>
</dbReference>
<dbReference type="GO" id="GO:0005886">
    <property type="term" value="C:plasma membrane"/>
    <property type="evidence" value="ECO:0007669"/>
    <property type="project" value="UniProtKB-SubCell"/>
</dbReference>
<name>A0ABD3USB1_SINWO</name>
<keyword evidence="4 8" id="KW-0732">Signal</keyword>
<keyword evidence="7" id="KW-0472">Membrane</keyword>
<dbReference type="Pfam" id="PF23091">
    <property type="entry name" value="TNFR_ELAPOR1_6th"/>
    <property type="match status" value="1"/>
</dbReference>
<dbReference type="SUPFAM" id="SSF57184">
    <property type="entry name" value="Growth factor receptor domain"/>
    <property type="match status" value="2"/>
</dbReference>
<dbReference type="Pfam" id="PF23087">
    <property type="entry name" value="MRH_ELAPOR1_9th"/>
    <property type="match status" value="1"/>
</dbReference>
<proteinExistence type="inferred from homology"/>
<organism evidence="10 11">
    <name type="scientific">Sinanodonta woodiana</name>
    <name type="common">Chinese pond mussel</name>
    <name type="synonym">Anodonta woodiana</name>
    <dbReference type="NCBI Taxonomy" id="1069815"/>
    <lineage>
        <taxon>Eukaryota</taxon>
        <taxon>Metazoa</taxon>
        <taxon>Spiralia</taxon>
        <taxon>Lophotrochozoa</taxon>
        <taxon>Mollusca</taxon>
        <taxon>Bivalvia</taxon>
        <taxon>Autobranchia</taxon>
        <taxon>Heteroconchia</taxon>
        <taxon>Palaeoheterodonta</taxon>
        <taxon>Unionida</taxon>
        <taxon>Unionoidea</taxon>
        <taxon>Unionidae</taxon>
        <taxon>Unioninae</taxon>
        <taxon>Sinanodonta</taxon>
    </lineage>
</organism>
<dbReference type="SUPFAM" id="SSF50911">
    <property type="entry name" value="Mannose 6-phosphate receptor domain"/>
    <property type="match status" value="1"/>
</dbReference>
<accession>A0ABD3USB1</accession>
<gene>
    <name evidence="10" type="ORF">ACJMK2_015952</name>
</gene>
<dbReference type="AlphaFoldDB" id="A0ABD3USB1"/>
<dbReference type="EMBL" id="JBJQND010000015">
    <property type="protein sequence ID" value="KAL3852290.1"/>
    <property type="molecule type" value="Genomic_DNA"/>
</dbReference>
<dbReference type="InterPro" id="IPR009030">
    <property type="entry name" value="Growth_fac_rcpt_cys_sf"/>
</dbReference>
<evidence type="ECO:0000256" key="4">
    <source>
        <dbReference type="ARBA" id="ARBA00022729"/>
    </source>
</evidence>
<dbReference type="PANTHER" id="PTHR22727:SF15">
    <property type="entry name" value="MRH DOMAIN-CONTAINING PROTEIN"/>
    <property type="match status" value="1"/>
</dbReference>
<evidence type="ECO:0000256" key="6">
    <source>
        <dbReference type="ARBA" id="ARBA00023180"/>
    </source>
</evidence>
<evidence type="ECO:0000256" key="1">
    <source>
        <dbReference type="ARBA" id="ARBA00004251"/>
    </source>
</evidence>
<comment type="subcellular location">
    <subcellularLocation>
        <location evidence="1">Cell membrane</location>
        <topology evidence="1">Single-pass type I membrane protein</topology>
    </subcellularLocation>
</comment>
<dbReference type="Pfam" id="PF23032">
    <property type="entry name" value="GBD_ELAPOR1-like_3rd"/>
    <property type="match status" value="1"/>
</dbReference>
<dbReference type="Proteomes" id="UP001634394">
    <property type="component" value="Unassembled WGS sequence"/>
</dbReference>
<evidence type="ECO:0000313" key="11">
    <source>
        <dbReference type="Proteomes" id="UP001634394"/>
    </source>
</evidence>
<reference evidence="10 11" key="1">
    <citation type="submission" date="2024-11" db="EMBL/GenBank/DDBJ databases">
        <title>Chromosome-level genome assembly of the freshwater bivalve Anodonta woodiana.</title>
        <authorList>
            <person name="Chen X."/>
        </authorList>
    </citation>
    <scope>NUCLEOTIDE SEQUENCE [LARGE SCALE GENOMIC DNA]</scope>
    <source>
        <strain evidence="10">MN2024</strain>
        <tissue evidence="10">Gills</tissue>
    </source>
</reference>
<dbReference type="InterPro" id="IPR039181">
    <property type="entry name" value="Elapor1/2"/>
</dbReference>